<dbReference type="GO" id="GO:0005524">
    <property type="term" value="F:ATP binding"/>
    <property type="evidence" value="ECO:0007669"/>
    <property type="project" value="UniProtKB-KW"/>
</dbReference>
<dbReference type="GO" id="GO:0016740">
    <property type="term" value="F:transferase activity"/>
    <property type="evidence" value="ECO:0007669"/>
    <property type="project" value="UniProtKB-KW"/>
</dbReference>
<dbReference type="EMBL" id="AVPE01000016">
    <property type="protein sequence ID" value="KGX90217.1"/>
    <property type="molecule type" value="Genomic_DNA"/>
</dbReference>
<accession>A0A0A5I2Z7</accession>
<dbReference type="PROSITE" id="PS00571">
    <property type="entry name" value="AMIDASES"/>
    <property type="match status" value="1"/>
</dbReference>
<dbReference type="RefSeq" id="WP_026801564.1">
    <property type="nucleotide sequence ID" value="NZ_AULI01000019.1"/>
</dbReference>
<evidence type="ECO:0000313" key="10">
    <source>
        <dbReference type="EMBL" id="KGX90217.1"/>
    </source>
</evidence>
<comment type="catalytic activity">
    <reaction evidence="7 8">
        <text>L-glutamyl-tRNA(Gln) + L-glutamine + ATP + H2O = L-glutaminyl-tRNA(Gln) + L-glutamate + ADP + phosphate + H(+)</text>
        <dbReference type="Rhea" id="RHEA:17521"/>
        <dbReference type="Rhea" id="RHEA-COMP:9681"/>
        <dbReference type="Rhea" id="RHEA-COMP:9684"/>
        <dbReference type="ChEBI" id="CHEBI:15377"/>
        <dbReference type="ChEBI" id="CHEBI:15378"/>
        <dbReference type="ChEBI" id="CHEBI:29985"/>
        <dbReference type="ChEBI" id="CHEBI:30616"/>
        <dbReference type="ChEBI" id="CHEBI:43474"/>
        <dbReference type="ChEBI" id="CHEBI:58359"/>
        <dbReference type="ChEBI" id="CHEBI:78520"/>
        <dbReference type="ChEBI" id="CHEBI:78521"/>
        <dbReference type="ChEBI" id="CHEBI:456216"/>
        <dbReference type="EC" id="6.3.5.7"/>
    </reaction>
</comment>
<dbReference type="InterPro" id="IPR023631">
    <property type="entry name" value="Amidase_dom"/>
</dbReference>
<keyword evidence="3 8" id="KW-0547">Nucleotide-binding</keyword>
<sequence length="491" mass="53179">MSLFDHKLKDLQEMLHNKEISVNDLLSEAYNRIEEIDGEVQAFLTLNEEAARNKAKELDELRGTKEGRGLLFGMPIGVKDNIVTKGLRTTAASQILDNLNDPLYDATVVQKLDSAESVTVGKLNMDEFAMGSSNENSSYKATRNPWNTDYVPGGSSGGSAAAVAAGEVPFSLGSDTGGSIRQPAAYCGVVGLKPTYGRVSRFGLIAFASSLDQIGPITRNVEDNAYILETIAGQDQMDSTSANVEVPSYTAALTGDVKGMKIAVPKEYLAEGVAQEVKDAIYQALKVYEDLGATWEEVTLPHSKYALSTYYLLSSSEASANLARFDGVRYGRRSEKAENMADMFTLSRSEGFGDEVKRRIMLGTFALSSGYYDAYYKKAQQARTLIKEDFDKVLADYDVIVGPTTPTPAFKVGENTEDPMTMYANDILTIPVNLAGVPGISLPCGFSSEGLPIGLQIIGKHFDEATVYRAAHAFEQATDHHTHKPSLGGAK</sequence>
<dbReference type="GO" id="GO:0030956">
    <property type="term" value="C:glutamyl-tRNA(Gln) amidotransferase complex"/>
    <property type="evidence" value="ECO:0007669"/>
    <property type="project" value="InterPro"/>
</dbReference>
<evidence type="ECO:0000256" key="8">
    <source>
        <dbReference type="HAMAP-Rule" id="MF_00120"/>
    </source>
</evidence>
<comment type="subunit">
    <text evidence="8">Heterotrimer of A, B and C subunits.</text>
</comment>
<feature type="active site" description="Charge relay system" evidence="8">
    <location>
        <position position="155"/>
    </location>
</feature>
<dbReference type="PANTHER" id="PTHR11895">
    <property type="entry name" value="TRANSAMIDASE"/>
    <property type="match status" value="1"/>
</dbReference>
<dbReference type="GO" id="GO:0050567">
    <property type="term" value="F:glutaminyl-tRNA synthase (glutamine-hydrolyzing) activity"/>
    <property type="evidence" value="ECO:0007669"/>
    <property type="project" value="UniProtKB-UniRule"/>
</dbReference>
<proteinExistence type="inferred from homology"/>
<evidence type="ECO:0000256" key="3">
    <source>
        <dbReference type="ARBA" id="ARBA00022741"/>
    </source>
</evidence>
<comment type="caution">
    <text evidence="10">The sequence shown here is derived from an EMBL/GenBank/DDBJ whole genome shotgun (WGS) entry which is preliminary data.</text>
</comment>
<gene>
    <name evidence="8 10" type="primary">gatA</name>
    <name evidence="10" type="ORF">N781_08195</name>
</gene>
<reference evidence="10 11" key="1">
    <citation type="submission" date="2013-08" db="EMBL/GenBank/DDBJ databases">
        <authorList>
            <person name="Huang J."/>
            <person name="Wang G."/>
        </authorList>
    </citation>
    <scope>NUCLEOTIDE SEQUENCE [LARGE SCALE GENOMIC DNA]</scope>
    <source>
        <strain evidence="10 11">JSM 076056</strain>
    </source>
</reference>
<name>A0A0A5I2Z7_9BACI</name>
<dbReference type="InterPro" id="IPR020556">
    <property type="entry name" value="Amidase_CS"/>
</dbReference>
<evidence type="ECO:0000259" key="9">
    <source>
        <dbReference type="Pfam" id="PF01425"/>
    </source>
</evidence>
<dbReference type="AlphaFoldDB" id="A0A0A5I2Z7"/>
<comment type="similarity">
    <text evidence="1 8">Belongs to the amidase family. GatA subfamily.</text>
</comment>
<organism evidence="10 11">
    <name type="scientific">Pontibacillus halophilus JSM 076056 = DSM 19796</name>
    <dbReference type="NCBI Taxonomy" id="1385510"/>
    <lineage>
        <taxon>Bacteria</taxon>
        <taxon>Bacillati</taxon>
        <taxon>Bacillota</taxon>
        <taxon>Bacilli</taxon>
        <taxon>Bacillales</taxon>
        <taxon>Bacillaceae</taxon>
        <taxon>Pontibacillus</taxon>
    </lineage>
</organism>
<evidence type="ECO:0000313" key="11">
    <source>
        <dbReference type="Proteomes" id="UP000030528"/>
    </source>
</evidence>
<dbReference type="PANTHER" id="PTHR11895:SF151">
    <property type="entry name" value="GLUTAMYL-TRNA(GLN) AMIDOTRANSFERASE SUBUNIT A"/>
    <property type="match status" value="1"/>
</dbReference>
<keyword evidence="11" id="KW-1185">Reference proteome</keyword>
<dbReference type="HAMAP" id="MF_00120">
    <property type="entry name" value="GatA"/>
    <property type="match status" value="1"/>
</dbReference>
<dbReference type="SUPFAM" id="SSF75304">
    <property type="entry name" value="Amidase signature (AS) enzymes"/>
    <property type="match status" value="1"/>
</dbReference>
<keyword evidence="4 8" id="KW-0067">ATP-binding</keyword>
<dbReference type="STRING" id="1385510.GCA_000425205_03367"/>
<dbReference type="InterPro" id="IPR004412">
    <property type="entry name" value="GatA"/>
</dbReference>
<feature type="domain" description="Amidase" evidence="9">
    <location>
        <begin position="24"/>
        <end position="467"/>
    </location>
</feature>
<keyword evidence="10" id="KW-0808">Transferase</keyword>
<dbReference type="Proteomes" id="UP000030528">
    <property type="component" value="Unassembled WGS sequence"/>
</dbReference>
<dbReference type="OrthoDB" id="9811471at2"/>
<dbReference type="InterPro" id="IPR036928">
    <property type="entry name" value="AS_sf"/>
</dbReference>
<evidence type="ECO:0000256" key="4">
    <source>
        <dbReference type="ARBA" id="ARBA00022840"/>
    </source>
</evidence>
<keyword evidence="2 8" id="KW-0436">Ligase</keyword>
<evidence type="ECO:0000256" key="7">
    <source>
        <dbReference type="ARBA" id="ARBA00047407"/>
    </source>
</evidence>
<dbReference type="eggNOG" id="COG0154">
    <property type="taxonomic scope" value="Bacteria"/>
</dbReference>
<keyword evidence="5 8" id="KW-0648">Protein biosynthesis</keyword>
<feature type="active site" description="Charge relay system" evidence="8">
    <location>
        <position position="79"/>
    </location>
</feature>
<dbReference type="EC" id="6.3.5.7" evidence="8"/>
<dbReference type="Gene3D" id="3.90.1300.10">
    <property type="entry name" value="Amidase signature (AS) domain"/>
    <property type="match status" value="1"/>
</dbReference>
<dbReference type="Pfam" id="PF01425">
    <property type="entry name" value="Amidase"/>
    <property type="match status" value="1"/>
</dbReference>
<evidence type="ECO:0000256" key="1">
    <source>
        <dbReference type="ARBA" id="ARBA00008069"/>
    </source>
</evidence>
<comment type="function">
    <text evidence="6 8">Allows the formation of correctly charged Gln-tRNA(Gln) through the transamidation of misacylated Glu-tRNA(Gln) in organisms which lack glutaminyl-tRNA synthetase. The reaction takes place in the presence of glutamine and ATP through an activated gamma-phospho-Glu-tRNA(Gln).</text>
</comment>
<protein>
    <recommendedName>
        <fullName evidence="8">Glutamyl-tRNA(Gln) amidotransferase subunit A</fullName>
        <shortName evidence="8">Glu-ADT subunit A</shortName>
        <ecNumber evidence="8">6.3.5.7</ecNumber>
    </recommendedName>
</protein>
<feature type="active site" description="Acyl-ester intermediate" evidence="8">
    <location>
        <position position="179"/>
    </location>
</feature>
<dbReference type="InterPro" id="IPR000120">
    <property type="entry name" value="Amidase"/>
</dbReference>
<dbReference type="NCBIfam" id="TIGR00132">
    <property type="entry name" value="gatA"/>
    <property type="match status" value="1"/>
</dbReference>
<evidence type="ECO:0000256" key="6">
    <source>
        <dbReference type="ARBA" id="ARBA00025295"/>
    </source>
</evidence>
<evidence type="ECO:0000256" key="2">
    <source>
        <dbReference type="ARBA" id="ARBA00022598"/>
    </source>
</evidence>
<dbReference type="GO" id="GO:0006412">
    <property type="term" value="P:translation"/>
    <property type="evidence" value="ECO:0007669"/>
    <property type="project" value="UniProtKB-UniRule"/>
</dbReference>
<evidence type="ECO:0000256" key="5">
    <source>
        <dbReference type="ARBA" id="ARBA00022917"/>
    </source>
</evidence>